<dbReference type="Gene3D" id="1.10.357.10">
    <property type="entry name" value="Tetracycline Repressor, domain 2"/>
    <property type="match status" value="1"/>
</dbReference>
<dbReference type="PANTHER" id="PTHR30055:SF146">
    <property type="entry name" value="HTH-TYPE TRANSCRIPTIONAL DUAL REGULATOR CECR"/>
    <property type="match status" value="1"/>
</dbReference>
<dbReference type="Gene3D" id="1.10.10.60">
    <property type="entry name" value="Homeodomain-like"/>
    <property type="match status" value="1"/>
</dbReference>
<dbReference type="InterPro" id="IPR009057">
    <property type="entry name" value="Homeodomain-like_sf"/>
</dbReference>
<evidence type="ECO:0000256" key="1">
    <source>
        <dbReference type="ARBA" id="ARBA00023015"/>
    </source>
</evidence>
<dbReference type="PRINTS" id="PR00455">
    <property type="entry name" value="HTHTETR"/>
</dbReference>
<proteinExistence type="predicted"/>
<dbReference type="Proteomes" id="UP000826300">
    <property type="component" value="Chromosome"/>
</dbReference>
<evidence type="ECO:0000256" key="3">
    <source>
        <dbReference type="ARBA" id="ARBA00023163"/>
    </source>
</evidence>
<organism evidence="6 7">
    <name type="scientific">Neotabrizicola shimadae</name>
    <dbReference type="NCBI Taxonomy" id="2807096"/>
    <lineage>
        <taxon>Bacteria</taxon>
        <taxon>Pseudomonadati</taxon>
        <taxon>Pseudomonadota</taxon>
        <taxon>Alphaproteobacteria</taxon>
        <taxon>Rhodobacterales</taxon>
        <taxon>Paracoccaceae</taxon>
        <taxon>Neotabrizicola</taxon>
    </lineage>
</organism>
<keyword evidence="3" id="KW-0804">Transcription</keyword>
<keyword evidence="7" id="KW-1185">Reference proteome</keyword>
<evidence type="ECO:0000256" key="2">
    <source>
        <dbReference type="ARBA" id="ARBA00023125"/>
    </source>
</evidence>
<dbReference type="FunFam" id="1.10.10.60:FF:000141">
    <property type="entry name" value="TetR family transcriptional regulator"/>
    <property type="match status" value="1"/>
</dbReference>
<dbReference type="GO" id="GO:0003700">
    <property type="term" value="F:DNA-binding transcription factor activity"/>
    <property type="evidence" value="ECO:0007669"/>
    <property type="project" value="TreeGrafter"/>
</dbReference>
<dbReference type="PANTHER" id="PTHR30055">
    <property type="entry name" value="HTH-TYPE TRANSCRIPTIONAL REGULATOR RUTR"/>
    <property type="match status" value="1"/>
</dbReference>
<protein>
    <submittedName>
        <fullName evidence="6">TetR/AcrR family transcriptional regulator</fullName>
    </submittedName>
</protein>
<dbReference type="InterPro" id="IPR050109">
    <property type="entry name" value="HTH-type_TetR-like_transc_reg"/>
</dbReference>
<dbReference type="InterPro" id="IPR023772">
    <property type="entry name" value="DNA-bd_HTH_TetR-type_CS"/>
</dbReference>
<dbReference type="RefSeq" id="WP_220661169.1">
    <property type="nucleotide sequence ID" value="NZ_CP069370.1"/>
</dbReference>
<dbReference type="AlphaFoldDB" id="A0A8G1EAU1"/>
<sequence>MGTVEPLIRRGRKFTQVLDGARDIFLRDGFEAASVDEIARAAAVSKATLYSYFPDKRLLFMEVAKVECRRQAEATLELLDTDAPVAEVLTLAAERITAFTLSEFGQRIFRICLAEADRFPGLGREFYDSGPRLARERLVAFLESAVTRGELAIDDLELAADQFVQLCKAVLHDRLIFGLDDRPAPEAAARVVRGAVQMFMARYGAKAQAG</sequence>
<gene>
    <name evidence="6" type="ORF">JO391_14510</name>
</gene>
<dbReference type="InterPro" id="IPR039536">
    <property type="entry name" value="TetR_C_Proteobacteria"/>
</dbReference>
<dbReference type="GO" id="GO:0000976">
    <property type="term" value="F:transcription cis-regulatory region binding"/>
    <property type="evidence" value="ECO:0007669"/>
    <property type="project" value="TreeGrafter"/>
</dbReference>
<dbReference type="InterPro" id="IPR001647">
    <property type="entry name" value="HTH_TetR"/>
</dbReference>
<name>A0A8G1EAU1_9RHOB</name>
<dbReference type="PROSITE" id="PS50977">
    <property type="entry name" value="HTH_TETR_2"/>
    <property type="match status" value="1"/>
</dbReference>
<evidence type="ECO:0000313" key="6">
    <source>
        <dbReference type="EMBL" id="QYZ68950.1"/>
    </source>
</evidence>
<dbReference type="PROSITE" id="PS01081">
    <property type="entry name" value="HTH_TETR_1"/>
    <property type="match status" value="1"/>
</dbReference>
<dbReference type="Pfam" id="PF14246">
    <property type="entry name" value="TetR_C_7"/>
    <property type="match status" value="1"/>
</dbReference>
<dbReference type="EMBL" id="CP069370">
    <property type="protein sequence ID" value="QYZ68950.1"/>
    <property type="molecule type" value="Genomic_DNA"/>
</dbReference>
<dbReference type="Pfam" id="PF00440">
    <property type="entry name" value="TetR_N"/>
    <property type="match status" value="1"/>
</dbReference>
<dbReference type="SUPFAM" id="SSF48498">
    <property type="entry name" value="Tetracyclin repressor-like, C-terminal domain"/>
    <property type="match status" value="1"/>
</dbReference>
<feature type="domain" description="HTH tetR-type" evidence="5">
    <location>
        <begin position="11"/>
        <end position="71"/>
    </location>
</feature>
<keyword evidence="2 4" id="KW-0238">DNA-binding</keyword>
<feature type="DNA-binding region" description="H-T-H motif" evidence="4">
    <location>
        <begin position="34"/>
        <end position="53"/>
    </location>
</feature>
<evidence type="ECO:0000259" key="5">
    <source>
        <dbReference type="PROSITE" id="PS50977"/>
    </source>
</evidence>
<dbReference type="InterPro" id="IPR036271">
    <property type="entry name" value="Tet_transcr_reg_TetR-rel_C_sf"/>
</dbReference>
<dbReference type="SUPFAM" id="SSF46689">
    <property type="entry name" value="Homeodomain-like"/>
    <property type="match status" value="1"/>
</dbReference>
<reference evidence="6" key="1">
    <citation type="submission" date="2021-02" db="EMBL/GenBank/DDBJ databases">
        <title>Rhodobacter shimadae sp. nov., an aerobic anoxygenic phototrophic bacterium isolated from a hot spring.</title>
        <authorList>
            <person name="Muramatsu S."/>
            <person name="Haruta S."/>
            <person name="Hirose S."/>
            <person name="Hanada S."/>
        </authorList>
    </citation>
    <scope>NUCLEOTIDE SEQUENCE</scope>
    <source>
        <strain evidence="6">N10</strain>
    </source>
</reference>
<evidence type="ECO:0000313" key="7">
    <source>
        <dbReference type="Proteomes" id="UP000826300"/>
    </source>
</evidence>
<evidence type="ECO:0000256" key="4">
    <source>
        <dbReference type="PROSITE-ProRule" id="PRU00335"/>
    </source>
</evidence>
<accession>A0A8G1EAU1</accession>
<keyword evidence="1" id="KW-0805">Transcription regulation</keyword>
<dbReference type="KEGG" id="nsm:JO391_14510"/>